<dbReference type="InterPro" id="IPR032808">
    <property type="entry name" value="DoxX"/>
</dbReference>
<evidence type="ECO:0000256" key="5">
    <source>
        <dbReference type="ARBA" id="ARBA00022989"/>
    </source>
</evidence>
<keyword evidence="4 7" id="KW-0812">Transmembrane</keyword>
<evidence type="ECO:0000313" key="9">
    <source>
        <dbReference type="Proteomes" id="UP001214170"/>
    </source>
</evidence>
<evidence type="ECO:0000256" key="4">
    <source>
        <dbReference type="ARBA" id="ARBA00022692"/>
    </source>
</evidence>
<dbReference type="PANTHER" id="PTHR33452">
    <property type="entry name" value="OXIDOREDUCTASE CATD-RELATED"/>
    <property type="match status" value="1"/>
</dbReference>
<proteinExistence type="inferred from homology"/>
<dbReference type="Pfam" id="PF07681">
    <property type="entry name" value="DoxX"/>
    <property type="match status" value="1"/>
</dbReference>
<dbReference type="Proteomes" id="UP001214170">
    <property type="component" value="Chromosome"/>
</dbReference>
<evidence type="ECO:0000256" key="7">
    <source>
        <dbReference type="SAM" id="Phobius"/>
    </source>
</evidence>
<keyword evidence="3" id="KW-1003">Cell membrane</keyword>
<sequence>MDRTATAPPVPEHRCVWRRLNAQFERIPHGLIALLGRFSIAAVFWKSGQTKVEGFAVDLISGEFQLGWPSVSASAVSLFADEYRLPLAPPEWAALAAATAEHVLPVLLLLGLATRLSALGLLVMTAVIQIFVYPDAYPTHGVWAAVLLYLVARGGGAVSLDALIQSATRR</sequence>
<organism evidence="8 9">
    <name type="scientific">Achromobacter spanius</name>
    <dbReference type="NCBI Taxonomy" id="217203"/>
    <lineage>
        <taxon>Bacteria</taxon>
        <taxon>Pseudomonadati</taxon>
        <taxon>Pseudomonadota</taxon>
        <taxon>Betaproteobacteria</taxon>
        <taxon>Burkholderiales</taxon>
        <taxon>Alcaligenaceae</taxon>
        <taxon>Achromobacter</taxon>
    </lineage>
</organism>
<reference evidence="8 9" key="1">
    <citation type="submission" date="2023-03" db="EMBL/GenBank/DDBJ databases">
        <title>Achromobacter spanius LIG8.</title>
        <authorList>
            <person name="Shrestha S."/>
        </authorList>
    </citation>
    <scope>NUCLEOTIDE SEQUENCE [LARGE SCALE GENOMIC DNA]</scope>
    <source>
        <strain evidence="8 9">LIG8</strain>
    </source>
</reference>
<evidence type="ECO:0000256" key="1">
    <source>
        <dbReference type="ARBA" id="ARBA00004651"/>
    </source>
</evidence>
<evidence type="ECO:0000256" key="2">
    <source>
        <dbReference type="ARBA" id="ARBA00006679"/>
    </source>
</evidence>
<keyword evidence="5 7" id="KW-1133">Transmembrane helix</keyword>
<keyword evidence="6 7" id="KW-0472">Membrane</keyword>
<comment type="subcellular location">
    <subcellularLocation>
        <location evidence="1">Cell membrane</location>
        <topology evidence="1">Multi-pass membrane protein</topology>
    </subcellularLocation>
</comment>
<comment type="similarity">
    <text evidence="2">Belongs to the DoxX family.</text>
</comment>
<dbReference type="InterPro" id="IPR051907">
    <property type="entry name" value="DoxX-like_oxidoreductase"/>
</dbReference>
<evidence type="ECO:0000313" key="8">
    <source>
        <dbReference type="EMBL" id="WFP06219.1"/>
    </source>
</evidence>
<dbReference type="EMBL" id="CP121261">
    <property type="protein sequence ID" value="WFP06219.1"/>
    <property type="molecule type" value="Genomic_DNA"/>
</dbReference>
<dbReference type="PANTHER" id="PTHR33452:SF1">
    <property type="entry name" value="INNER MEMBRANE PROTEIN YPHA-RELATED"/>
    <property type="match status" value="1"/>
</dbReference>
<protein>
    <submittedName>
        <fullName evidence="8">DoxX family protein</fullName>
    </submittedName>
</protein>
<gene>
    <name evidence="8" type="ORF">P8T11_17990</name>
</gene>
<accession>A0ABY8GNM8</accession>
<name>A0ABY8GNM8_9BURK</name>
<evidence type="ECO:0000256" key="6">
    <source>
        <dbReference type="ARBA" id="ARBA00023136"/>
    </source>
</evidence>
<keyword evidence="9" id="KW-1185">Reference proteome</keyword>
<dbReference type="RefSeq" id="WP_268080699.1">
    <property type="nucleotide sequence ID" value="NZ_CP106885.1"/>
</dbReference>
<evidence type="ECO:0000256" key="3">
    <source>
        <dbReference type="ARBA" id="ARBA00022475"/>
    </source>
</evidence>
<feature type="transmembrane region" description="Helical" evidence="7">
    <location>
        <begin position="142"/>
        <end position="164"/>
    </location>
</feature>